<dbReference type="Proteomes" id="UP000054564">
    <property type="component" value="Unassembled WGS sequence"/>
</dbReference>
<proteinExistence type="predicted"/>
<dbReference type="EMBL" id="AJIL01000078">
    <property type="protein sequence ID" value="KNE96714.1"/>
    <property type="molecule type" value="Genomic_DNA"/>
</dbReference>
<protein>
    <submittedName>
        <fullName evidence="1">Uncharacterized protein</fullName>
    </submittedName>
</protein>
<organism evidence="1 2">
    <name type="scientific">Puccinia striiformis f. sp. tritici PST-78</name>
    <dbReference type="NCBI Taxonomy" id="1165861"/>
    <lineage>
        <taxon>Eukaryota</taxon>
        <taxon>Fungi</taxon>
        <taxon>Dikarya</taxon>
        <taxon>Basidiomycota</taxon>
        <taxon>Pucciniomycotina</taxon>
        <taxon>Pucciniomycetes</taxon>
        <taxon>Pucciniales</taxon>
        <taxon>Pucciniaceae</taxon>
        <taxon>Puccinia</taxon>
    </lineage>
</organism>
<evidence type="ECO:0000313" key="2">
    <source>
        <dbReference type="Proteomes" id="UP000054564"/>
    </source>
</evidence>
<gene>
    <name evidence="1" type="ORF">PSTG_09985</name>
</gene>
<evidence type="ECO:0000313" key="1">
    <source>
        <dbReference type="EMBL" id="KNE96714.1"/>
    </source>
</evidence>
<sequence length="199" mass="22297">MVDMYWPSDWEAAQPDDRNVIPSLMVWIYIPAIESERADLTPSSPLPTRVRGNNFYQHSNRGESRLSRMRLLAAGALWSGLNSGWLLGTIRMVNHSGLQCYPCSCSGHNDHVMRSVVLPTQVLDHLMQGKKALCLRVELAASVFNTRSCMDAGSQRFPLRGTAVVLFLVLGIKINKIKILSSSRFTHLRSVKISRSICQ</sequence>
<reference evidence="2" key="1">
    <citation type="submission" date="2014-03" db="EMBL/GenBank/DDBJ databases">
        <title>The Genome Sequence of Puccinia striiformis f. sp. tritici PST-78.</title>
        <authorList>
            <consortium name="The Broad Institute Genome Sequencing Platform"/>
            <person name="Cuomo C."/>
            <person name="Hulbert S."/>
            <person name="Chen X."/>
            <person name="Walker B."/>
            <person name="Young S.K."/>
            <person name="Zeng Q."/>
            <person name="Gargeya S."/>
            <person name="Fitzgerald M."/>
            <person name="Haas B."/>
            <person name="Abouelleil A."/>
            <person name="Alvarado L."/>
            <person name="Arachchi H.M."/>
            <person name="Berlin A.M."/>
            <person name="Chapman S.B."/>
            <person name="Goldberg J."/>
            <person name="Griggs A."/>
            <person name="Gujja S."/>
            <person name="Hansen M."/>
            <person name="Howarth C."/>
            <person name="Imamovic A."/>
            <person name="Larimer J."/>
            <person name="McCowan C."/>
            <person name="Montmayeur A."/>
            <person name="Murphy C."/>
            <person name="Neiman D."/>
            <person name="Pearson M."/>
            <person name="Priest M."/>
            <person name="Roberts A."/>
            <person name="Saif S."/>
            <person name="Shea T."/>
            <person name="Sisk P."/>
            <person name="Sykes S."/>
            <person name="Wortman J."/>
            <person name="Nusbaum C."/>
            <person name="Birren B."/>
        </authorList>
    </citation>
    <scope>NUCLEOTIDE SEQUENCE [LARGE SCALE GENOMIC DNA]</scope>
    <source>
        <strain evidence="2">race PST-78</strain>
    </source>
</reference>
<name>A0A0L0VCJ7_9BASI</name>
<accession>A0A0L0VCJ7</accession>
<comment type="caution">
    <text evidence="1">The sequence shown here is derived from an EMBL/GenBank/DDBJ whole genome shotgun (WGS) entry which is preliminary data.</text>
</comment>
<keyword evidence="2" id="KW-1185">Reference proteome</keyword>
<dbReference type="AlphaFoldDB" id="A0A0L0VCJ7"/>